<name>A0A517QI03_9PLAN</name>
<reference evidence="1 2" key="1">
    <citation type="submission" date="2019-02" db="EMBL/GenBank/DDBJ databases">
        <title>Deep-cultivation of Planctomycetes and their phenomic and genomic characterization uncovers novel biology.</title>
        <authorList>
            <person name="Wiegand S."/>
            <person name="Jogler M."/>
            <person name="Boedeker C."/>
            <person name="Pinto D."/>
            <person name="Vollmers J."/>
            <person name="Rivas-Marin E."/>
            <person name="Kohn T."/>
            <person name="Peeters S.H."/>
            <person name="Heuer A."/>
            <person name="Rast P."/>
            <person name="Oberbeckmann S."/>
            <person name="Bunk B."/>
            <person name="Jeske O."/>
            <person name="Meyerdierks A."/>
            <person name="Storesund J.E."/>
            <person name="Kallscheuer N."/>
            <person name="Luecker S."/>
            <person name="Lage O.M."/>
            <person name="Pohl T."/>
            <person name="Merkel B.J."/>
            <person name="Hornburger P."/>
            <person name="Mueller R.-W."/>
            <person name="Bruemmer F."/>
            <person name="Labrenz M."/>
            <person name="Spormann A.M."/>
            <person name="Op den Camp H."/>
            <person name="Overmann J."/>
            <person name="Amann R."/>
            <person name="Jetten M.S.M."/>
            <person name="Mascher T."/>
            <person name="Medema M.H."/>
            <person name="Devos D.P."/>
            <person name="Kaster A.-K."/>
            <person name="Ovreas L."/>
            <person name="Rohde M."/>
            <person name="Galperin M.Y."/>
            <person name="Jogler C."/>
        </authorList>
    </citation>
    <scope>NUCLEOTIDE SEQUENCE [LARGE SCALE GENOMIC DNA]</scope>
    <source>
        <strain evidence="1 2">Mal48</strain>
    </source>
</reference>
<dbReference type="Proteomes" id="UP000315724">
    <property type="component" value="Chromosome"/>
</dbReference>
<protein>
    <submittedName>
        <fullName evidence="1">Uncharacterized protein</fullName>
    </submittedName>
</protein>
<dbReference type="AlphaFoldDB" id="A0A517QI03"/>
<evidence type="ECO:0000313" key="1">
    <source>
        <dbReference type="EMBL" id="QDT31225.1"/>
    </source>
</evidence>
<organism evidence="1 2">
    <name type="scientific">Thalassoglobus polymorphus</name>
    <dbReference type="NCBI Taxonomy" id="2527994"/>
    <lineage>
        <taxon>Bacteria</taxon>
        <taxon>Pseudomonadati</taxon>
        <taxon>Planctomycetota</taxon>
        <taxon>Planctomycetia</taxon>
        <taxon>Planctomycetales</taxon>
        <taxon>Planctomycetaceae</taxon>
        <taxon>Thalassoglobus</taxon>
    </lineage>
</organism>
<proteinExistence type="predicted"/>
<gene>
    <name evidence="1" type="ORF">Mal48_04570</name>
</gene>
<keyword evidence="2" id="KW-1185">Reference proteome</keyword>
<accession>A0A517QI03</accession>
<sequence>MKPSIHIIGTAHFFNKTNPVKFTEYYHDRQSVLTKNAFLQGSKFLPKAISLRLLTIPGGSPEKTNTKPRMMQFRIIHRHKNVLEPPRITSYCSTWHLTHGISEGIGGRLVAT</sequence>
<dbReference type="EMBL" id="CP036267">
    <property type="protein sequence ID" value="QDT31225.1"/>
    <property type="molecule type" value="Genomic_DNA"/>
</dbReference>
<dbReference type="KEGG" id="tpol:Mal48_04570"/>
<evidence type="ECO:0000313" key="2">
    <source>
        <dbReference type="Proteomes" id="UP000315724"/>
    </source>
</evidence>